<sequence>MQIIPRRPGEIRPAAEITRDGVGHFPTHDDGTGTRCKMSSFSIDAIAVAGLSDEGPGGKVRDTPPPIELKSFNSQVELWPSFYECFKINVHDNEGLSDSQKLHYLLGKLSGPALKLTAGIVPAGENYASIWQSLVNKYQDKRALGSHYMSILMNIKPAINNAASLDTFIESFSAAVSALEQLKITDLKDFMLLTIALRKIDSVTAQAFEMAIRDKEIPFYSEFVEFIKGQVKILDRTSNRPTVIPTVASPRHNNTVHYSKTLLSRDNIESCSMCNNGDHLQLYQCTTFKSLPVEQRFEFIKNKRACINCLSMSHTVSRCNSSHYCKMCNKQHHTLLHKTSLSNKLNNRKQPFTPPSCSHALLAAPSVSTAEVPAHTLCNCPAHPPLAVTPPIAQLPPPTQLTPCVNNQVSLCARAHVINNNNTILLSTAQINVLNDCKQKLNVRCLIDNASQNHIVTTACCKRLNLKPIPLNVHTSIKGIGSASQTVRGWVPLCVSSKNNLYNYTIDALVVDVITENMPSVMIDATIISSLLNIPLADPLWHTPGQIELVLGAQLFPYLLLGGKIIAPPAPAAIETVFGYILIGEVASTADSDTAPASSTFLICSEQETQNDNLDKTLCKFWELEEVPSKRFMSPEETECEQIYCDTISRDSTGKYCTSLPFSKDPSILGDSRSVATRRLLSLERKLKDPVLHASYNEIIQEYLINDYLSEVLPTSNEYGKGYYIPHHPVIRNDKETTKLRIVLDASAKCHNDISLNDILHTGPNLQADILILLLNFRLFPIALTADIKQMYLRIEVRKEHRKYQKILYRFNSTEPIREFQFNRVAFGLRCSPYLAMRTVRQLAEDERTGYPRAADVATNELYMDDLATSVSTFKEGVVLSRELIALFKEGGFHLTKWASNSVDLLSAVPESNRTAINFSNNDSIKILGLKWLPSEDVFTFSTCSIDEKCTKRTILSAIARLWDVLGFAAPVILFAKLLIQELWIQHIGWDDAPPMDIQTNFHNFIQQLKHLSSLKIPRHVNVEVGCTTNIVAFSDASMKAYGCVVYLHVTDPIGKVHVALVCAKSKVAPTKTVTLARLELCAAVLMSKLVKLVLDTYNSRININKIFAFSDSQIALSWIHSSPHRWNVFVSNRVAKCQENLASSHFYYVNTTDNPSDCLSRGLLPDQLISHPLWWHGPVWLQRPLAEWPISPFKPVNYIHKNNLPSSQFRKLDPFIDESGVIRVGGRLSNSNLPFEAQHPALLPKHDHITHLLIDNYHRMYCHTGASLLTSLLRQKYWIISARSVIKQRVHSCNKCFKASPSSKAPKMADLPPYRVRETKAFVHTGVDYAGPIKITLRRHRGQKSQKAYICLFICLVTKAVHIELATDLSSDIFISAFKRFISRRGPVSCLYSDNGTNFVGAKAQLHDLMLNNRIEWHMIPPRAPLFGGALESNIRSIKTHLFRTIGSQLLTYEEMLTVLTQIETILNSRPLCVLTEEPYPEPLTPAHFIMASPLLHLPIENVSEDIRSLRQRKQLLDNIVSSYWKRWRLEYLNTLQLALEP</sequence>
<dbReference type="GeneID" id="128202435"/>
<dbReference type="InterPro" id="IPR043502">
    <property type="entry name" value="DNA/RNA_pol_sf"/>
</dbReference>
<dbReference type="Pfam" id="PF00078">
    <property type="entry name" value="RVT_1"/>
    <property type="match status" value="1"/>
</dbReference>
<dbReference type="InterPro" id="IPR005312">
    <property type="entry name" value="DUF1759"/>
</dbReference>
<dbReference type="SUPFAM" id="SSF53098">
    <property type="entry name" value="Ribonuclease H-like"/>
    <property type="match status" value="1"/>
</dbReference>
<evidence type="ECO:0000313" key="2">
    <source>
        <dbReference type="Proteomes" id="UP001652740"/>
    </source>
</evidence>
<dbReference type="Gene3D" id="3.10.10.10">
    <property type="entry name" value="HIV Type 1 Reverse Transcriptase, subunit A, domain 1"/>
    <property type="match status" value="1"/>
</dbReference>
<gene>
    <name evidence="3" type="primary">LOC128202435</name>
</gene>
<feature type="domain" description="Integrase catalytic" evidence="1">
    <location>
        <begin position="1309"/>
        <end position="1495"/>
    </location>
</feature>
<dbReference type="RefSeq" id="XP_052758722.1">
    <property type="nucleotide sequence ID" value="XM_052902762.1"/>
</dbReference>
<dbReference type="InterPro" id="IPR000477">
    <property type="entry name" value="RT_dom"/>
</dbReference>
<dbReference type="InterPro" id="IPR036397">
    <property type="entry name" value="RNaseH_sf"/>
</dbReference>
<dbReference type="Pfam" id="PF03564">
    <property type="entry name" value="DUF1759"/>
    <property type="match status" value="1"/>
</dbReference>
<accession>A0ABM3N558</accession>
<dbReference type="Pfam" id="PF05380">
    <property type="entry name" value="Peptidase_A17"/>
    <property type="match status" value="1"/>
</dbReference>
<dbReference type="InterPro" id="IPR001584">
    <property type="entry name" value="Integrase_cat-core"/>
</dbReference>
<dbReference type="SUPFAM" id="SSF56672">
    <property type="entry name" value="DNA/RNA polymerases"/>
    <property type="match status" value="1"/>
</dbReference>
<dbReference type="InterPro" id="IPR012337">
    <property type="entry name" value="RNaseH-like_sf"/>
</dbReference>
<dbReference type="Gene3D" id="3.30.420.10">
    <property type="entry name" value="Ribonuclease H-like superfamily/Ribonuclease H"/>
    <property type="match status" value="1"/>
</dbReference>
<dbReference type="InterPro" id="IPR043128">
    <property type="entry name" value="Rev_trsase/Diguanyl_cyclase"/>
</dbReference>
<dbReference type="Gene3D" id="3.30.70.270">
    <property type="match status" value="1"/>
</dbReference>
<evidence type="ECO:0000259" key="1">
    <source>
        <dbReference type="PROSITE" id="PS50994"/>
    </source>
</evidence>
<dbReference type="PROSITE" id="PS50994">
    <property type="entry name" value="INTEGRASE"/>
    <property type="match status" value="1"/>
</dbReference>
<organism evidence="2 3">
    <name type="scientific">Galleria mellonella</name>
    <name type="common">Greater wax moth</name>
    <dbReference type="NCBI Taxonomy" id="7137"/>
    <lineage>
        <taxon>Eukaryota</taxon>
        <taxon>Metazoa</taxon>
        <taxon>Ecdysozoa</taxon>
        <taxon>Arthropoda</taxon>
        <taxon>Hexapoda</taxon>
        <taxon>Insecta</taxon>
        <taxon>Pterygota</taxon>
        <taxon>Neoptera</taxon>
        <taxon>Endopterygota</taxon>
        <taxon>Lepidoptera</taxon>
        <taxon>Glossata</taxon>
        <taxon>Ditrysia</taxon>
        <taxon>Pyraloidea</taxon>
        <taxon>Pyralidae</taxon>
        <taxon>Galleriinae</taxon>
        <taxon>Galleria</taxon>
    </lineage>
</organism>
<dbReference type="InterPro" id="IPR008042">
    <property type="entry name" value="Retrotrans_Pao"/>
</dbReference>
<keyword evidence="2" id="KW-1185">Reference proteome</keyword>
<name>A0ABM3N558_GALME</name>
<protein>
    <submittedName>
        <fullName evidence="3">Uncharacterized protein LOC128202435</fullName>
    </submittedName>
</protein>
<dbReference type="PANTHER" id="PTHR47331">
    <property type="entry name" value="PHD-TYPE DOMAIN-CONTAINING PROTEIN"/>
    <property type="match status" value="1"/>
</dbReference>
<reference evidence="3" key="1">
    <citation type="submission" date="2025-08" db="UniProtKB">
        <authorList>
            <consortium name="RefSeq"/>
        </authorList>
    </citation>
    <scope>IDENTIFICATION</scope>
    <source>
        <tissue evidence="3">Whole larvae</tissue>
    </source>
</reference>
<dbReference type="CDD" id="cd01644">
    <property type="entry name" value="RT_pepA17"/>
    <property type="match status" value="1"/>
</dbReference>
<dbReference type="Proteomes" id="UP001652740">
    <property type="component" value="Unplaced"/>
</dbReference>
<dbReference type="PANTHER" id="PTHR47331:SF5">
    <property type="entry name" value="RIBONUCLEASE H"/>
    <property type="match status" value="1"/>
</dbReference>
<evidence type="ECO:0000313" key="3">
    <source>
        <dbReference type="RefSeq" id="XP_052758722.1"/>
    </source>
</evidence>
<proteinExistence type="predicted"/>